<keyword evidence="11 17" id="KW-0472">Membrane</keyword>
<feature type="binding site" description="axial binding residue" evidence="15">
    <location>
        <position position="418"/>
    </location>
    <ligand>
        <name>heme</name>
        <dbReference type="ChEBI" id="CHEBI:30413"/>
    </ligand>
    <ligandPart>
        <name>Fe</name>
        <dbReference type="ChEBI" id="CHEBI:18248"/>
    </ligandPart>
</feature>
<accession>A0AAP0NCY7</accession>
<dbReference type="PANTHER" id="PTHR24286">
    <property type="entry name" value="CYTOCHROME P450 26"/>
    <property type="match status" value="1"/>
</dbReference>
<keyword evidence="9 15" id="KW-0408">Iron</keyword>
<protein>
    <recommendedName>
        <fullName evidence="14">(+)-abscisic acid 8'-hydroxylase</fullName>
        <ecNumber evidence="14">1.14.14.137</ecNumber>
    </recommendedName>
</protein>
<dbReference type="InterPro" id="IPR001128">
    <property type="entry name" value="Cyt_P450"/>
</dbReference>
<dbReference type="InterPro" id="IPR002401">
    <property type="entry name" value="Cyt_P450_E_grp-I"/>
</dbReference>
<dbReference type="PRINTS" id="PR00463">
    <property type="entry name" value="EP450I"/>
</dbReference>
<evidence type="ECO:0000256" key="8">
    <source>
        <dbReference type="ARBA" id="ARBA00023002"/>
    </source>
</evidence>
<evidence type="ECO:0000256" key="4">
    <source>
        <dbReference type="ARBA" id="ARBA00022617"/>
    </source>
</evidence>
<evidence type="ECO:0000256" key="10">
    <source>
        <dbReference type="ARBA" id="ARBA00023033"/>
    </source>
</evidence>
<evidence type="ECO:0000256" key="5">
    <source>
        <dbReference type="ARBA" id="ARBA00022692"/>
    </source>
</evidence>
<evidence type="ECO:0000256" key="9">
    <source>
        <dbReference type="ARBA" id="ARBA00023004"/>
    </source>
</evidence>
<keyword evidence="19" id="KW-1185">Reference proteome</keyword>
<dbReference type="GO" id="GO:0016020">
    <property type="term" value="C:membrane"/>
    <property type="evidence" value="ECO:0007669"/>
    <property type="project" value="UniProtKB-SubCell"/>
</dbReference>
<evidence type="ECO:0000313" key="19">
    <source>
        <dbReference type="Proteomes" id="UP001415857"/>
    </source>
</evidence>
<comment type="cofactor">
    <cofactor evidence="1 15">
        <name>heme</name>
        <dbReference type="ChEBI" id="CHEBI:30413"/>
    </cofactor>
</comment>
<keyword evidence="5 17" id="KW-0812">Transmembrane</keyword>
<dbReference type="EC" id="1.14.14.137" evidence="14"/>
<dbReference type="InterPro" id="IPR036396">
    <property type="entry name" value="Cyt_P450_sf"/>
</dbReference>
<comment type="pathway">
    <text evidence="13">Plant hormone degradation; abscisic acid degradation.</text>
</comment>
<keyword evidence="7 17" id="KW-1133">Transmembrane helix</keyword>
<evidence type="ECO:0000256" key="2">
    <source>
        <dbReference type="ARBA" id="ARBA00004167"/>
    </source>
</evidence>
<evidence type="ECO:0000313" key="18">
    <source>
        <dbReference type="EMBL" id="KAK9270962.1"/>
    </source>
</evidence>
<dbReference type="CDD" id="cd11043">
    <property type="entry name" value="CYP90-like"/>
    <property type="match status" value="1"/>
</dbReference>
<comment type="subcellular location">
    <subcellularLocation>
        <location evidence="2">Membrane</location>
        <topology evidence="2">Single-pass membrane protein</topology>
    </subcellularLocation>
</comment>
<evidence type="ECO:0000256" key="11">
    <source>
        <dbReference type="ARBA" id="ARBA00023136"/>
    </source>
</evidence>
<dbReference type="GO" id="GO:0020037">
    <property type="term" value="F:heme binding"/>
    <property type="evidence" value="ECO:0007669"/>
    <property type="project" value="InterPro"/>
</dbReference>
<dbReference type="EMBL" id="JBBPBK010000014">
    <property type="protein sequence ID" value="KAK9270962.1"/>
    <property type="molecule type" value="Genomic_DNA"/>
</dbReference>
<dbReference type="FunFam" id="1.10.630.10:FF:000014">
    <property type="entry name" value="Abscisic acid 8"/>
    <property type="match status" value="1"/>
</dbReference>
<sequence length="472" mass="53173">MELGGILVVYVLIFLLTLLTYVFSRRDKREPLKSAKLPPGSMGWPYIGETLQLFSQDPSVFFATKQKKYGEIFKTHILGCPCAMLASPEAARFVLVTQAHLFKPTYPKSKERLIGPSALFFHQGDYHMRLRKLVQGSLSLDAIRNLVADIEAITATALDTWAGGRVINTFHEMKKISFEVGILSIFGHLEARYTDELKKNYSILDKGYNSFPTNIPGTAYKKALLARKRLSTILGAIICERKEKRLLQKDLLGSLLNSKDEKGEILTDEQIADNIIGVLFAAQDTTASVMTWILKYIHDDPKLLEAVKAEQNAIRESNDGGSQPLTWNQTRNMPITCKVVLESLRMASIISFTYREAVADVEYKGYLIPKGWKVLPLFRNIHHSPEFFVDPQKFDPTRYEVAPKPYTLMPFGSGVHACPGNELAKLEMLIMTHHLVTKFRWEVVGSQSGIQYGPFPVPVNGLPARFWIESSS</sequence>
<evidence type="ECO:0000256" key="16">
    <source>
        <dbReference type="RuleBase" id="RU000461"/>
    </source>
</evidence>
<gene>
    <name evidence="18" type="ORF">L1049_026550</name>
</gene>
<feature type="transmembrane region" description="Helical" evidence="17">
    <location>
        <begin position="6"/>
        <end position="24"/>
    </location>
</feature>
<keyword evidence="4 15" id="KW-0349">Heme</keyword>
<evidence type="ECO:0000256" key="12">
    <source>
        <dbReference type="ARBA" id="ARBA00050609"/>
    </source>
</evidence>
<evidence type="ECO:0000256" key="14">
    <source>
        <dbReference type="ARBA" id="ARBA00066338"/>
    </source>
</evidence>
<comment type="similarity">
    <text evidence="3 16">Belongs to the cytochrome P450 family.</text>
</comment>
<dbReference type="PANTHER" id="PTHR24286:SF376">
    <property type="entry name" value="ABSCISIC ACID 8'-HYDROXYLASE 4"/>
    <property type="match status" value="1"/>
</dbReference>
<evidence type="ECO:0000256" key="1">
    <source>
        <dbReference type="ARBA" id="ARBA00001971"/>
    </source>
</evidence>
<evidence type="ECO:0000256" key="17">
    <source>
        <dbReference type="SAM" id="Phobius"/>
    </source>
</evidence>
<name>A0AAP0NCY7_LIQFO</name>
<evidence type="ECO:0000256" key="13">
    <source>
        <dbReference type="ARBA" id="ARBA00060633"/>
    </source>
</evidence>
<dbReference type="Gene3D" id="1.10.630.10">
    <property type="entry name" value="Cytochrome P450"/>
    <property type="match status" value="1"/>
</dbReference>
<evidence type="ECO:0000256" key="7">
    <source>
        <dbReference type="ARBA" id="ARBA00022989"/>
    </source>
</evidence>
<dbReference type="AlphaFoldDB" id="A0AAP0NCY7"/>
<dbReference type="GO" id="GO:0016125">
    <property type="term" value="P:sterol metabolic process"/>
    <property type="evidence" value="ECO:0007669"/>
    <property type="project" value="TreeGrafter"/>
</dbReference>
<dbReference type="InterPro" id="IPR017972">
    <property type="entry name" value="Cyt_P450_CS"/>
</dbReference>
<keyword evidence="8 16" id="KW-0560">Oxidoreductase</keyword>
<dbReference type="GO" id="GO:0005506">
    <property type="term" value="F:iron ion binding"/>
    <property type="evidence" value="ECO:0007669"/>
    <property type="project" value="InterPro"/>
</dbReference>
<dbReference type="PROSITE" id="PS00086">
    <property type="entry name" value="CYTOCHROME_P450"/>
    <property type="match status" value="1"/>
</dbReference>
<keyword evidence="6 15" id="KW-0479">Metal-binding</keyword>
<dbReference type="SUPFAM" id="SSF48264">
    <property type="entry name" value="Cytochrome P450"/>
    <property type="match status" value="1"/>
</dbReference>
<evidence type="ECO:0000256" key="6">
    <source>
        <dbReference type="ARBA" id="ARBA00022723"/>
    </source>
</evidence>
<dbReference type="GO" id="GO:0010295">
    <property type="term" value="F:(+)-abscisic acid 8'-hydroxylase activity"/>
    <property type="evidence" value="ECO:0007669"/>
    <property type="project" value="UniProtKB-EC"/>
</dbReference>
<organism evidence="18 19">
    <name type="scientific">Liquidambar formosana</name>
    <name type="common">Formosan gum</name>
    <dbReference type="NCBI Taxonomy" id="63359"/>
    <lineage>
        <taxon>Eukaryota</taxon>
        <taxon>Viridiplantae</taxon>
        <taxon>Streptophyta</taxon>
        <taxon>Embryophyta</taxon>
        <taxon>Tracheophyta</taxon>
        <taxon>Spermatophyta</taxon>
        <taxon>Magnoliopsida</taxon>
        <taxon>eudicotyledons</taxon>
        <taxon>Gunneridae</taxon>
        <taxon>Pentapetalae</taxon>
        <taxon>Saxifragales</taxon>
        <taxon>Altingiaceae</taxon>
        <taxon>Liquidambar</taxon>
    </lineage>
</organism>
<proteinExistence type="inferred from homology"/>
<evidence type="ECO:0000256" key="3">
    <source>
        <dbReference type="ARBA" id="ARBA00010617"/>
    </source>
</evidence>
<comment type="caution">
    <text evidence="18">The sequence shown here is derived from an EMBL/GenBank/DDBJ whole genome shotgun (WGS) entry which is preliminary data.</text>
</comment>
<keyword evidence="10 16" id="KW-0503">Monooxygenase</keyword>
<comment type="catalytic activity">
    <reaction evidence="12">
        <text>2-cis-(+)-abscisate + reduced [NADPH--hemoprotein reductase] + O2 = (+)-8'-hydroxyabscisate + oxidized [NADPH--hemoprotein reductase] + H2O + H(+)</text>
        <dbReference type="Rhea" id="RHEA:12897"/>
        <dbReference type="Rhea" id="RHEA-COMP:11964"/>
        <dbReference type="Rhea" id="RHEA-COMP:11965"/>
        <dbReference type="ChEBI" id="CHEBI:15377"/>
        <dbReference type="ChEBI" id="CHEBI:15378"/>
        <dbReference type="ChEBI" id="CHEBI:15379"/>
        <dbReference type="ChEBI" id="CHEBI:37569"/>
        <dbReference type="ChEBI" id="CHEBI:57618"/>
        <dbReference type="ChEBI" id="CHEBI:58210"/>
        <dbReference type="ChEBI" id="CHEBI:58490"/>
        <dbReference type="EC" id="1.14.14.137"/>
    </reaction>
</comment>
<dbReference type="Pfam" id="PF00067">
    <property type="entry name" value="p450"/>
    <property type="match status" value="1"/>
</dbReference>
<reference evidence="18 19" key="1">
    <citation type="journal article" date="2024" name="Plant J.">
        <title>Genome sequences and population genomics reveal climatic adaptation and genomic divergence between two closely related sweetgum species.</title>
        <authorList>
            <person name="Xu W.Q."/>
            <person name="Ren C.Q."/>
            <person name="Zhang X.Y."/>
            <person name="Comes H.P."/>
            <person name="Liu X.H."/>
            <person name="Li Y.G."/>
            <person name="Kettle C.J."/>
            <person name="Jalonen R."/>
            <person name="Gaisberger H."/>
            <person name="Ma Y.Z."/>
            <person name="Qiu Y.X."/>
        </authorList>
    </citation>
    <scope>NUCLEOTIDE SEQUENCE [LARGE SCALE GENOMIC DNA]</scope>
    <source>
        <strain evidence="18">Hangzhou</strain>
    </source>
</reference>
<dbReference type="PRINTS" id="PR00385">
    <property type="entry name" value="P450"/>
</dbReference>
<dbReference type="Proteomes" id="UP001415857">
    <property type="component" value="Unassembled WGS sequence"/>
</dbReference>
<evidence type="ECO:0000256" key="15">
    <source>
        <dbReference type="PIRSR" id="PIRSR602401-1"/>
    </source>
</evidence>